<evidence type="ECO:0000256" key="1">
    <source>
        <dbReference type="SAM" id="MobiDB-lite"/>
    </source>
</evidence>
<feature type="compositionally biased region" description="Polar residues" evidence="1">
    <location>
        <begin position="149"/>
        <end position="158"/>
    </location>
</feature>
<accession>U1N177</accession>
<dbReference type="RefSeq" id="WP_021056057.1">
    <property type="nucleotide sequence ID" value="NZ_KE356561.1"/>
</dbReference>
<dbReference type="HOGENOM" id="CLU_119365_0_0_2"/>
<feature type="region of interest" description="Disordered" evidence="1">
    <location>
        <begin position="116"/>
        <end position="191"/>
    </location>
</feature>
<protein>
    <submittedName>
        <fullName evidence="2">Uncharacterized protein</fullName>
    </submittedName>
</protein>
<organism evidence="2">
    <name type="scientific">Haloquadratum walsbyi J07HQW2</name>
    <dbReference type="NCBI Taxonomy" id="1238425"/>
    <lineage>
        <taxon>Archaea</taxon>
        <taxon>Methanobacteriati</taxon>
        <taxon>Methanobacteriota</taxon>
        <taxon>Stenosarchaea group</taxon>
        <taxon>Halobacteria</taxon>
        <taxon>Halobacteriales</taxon>
        <taxon>Haloferacaceae</taxon>
        <taxon>Haloquadratum</taxon>
    </lineage>
</organism>
<evidence type="ECO:0000313" key="2">
    <source>
        <dbReference type="EMBL" id="ERG96594.1"/>
    </source>
</evidence>
<feature type="compositionally biased region" description="Acidic residues" evidence="1">
    <location>
        <begin position="116"/>
        <end position="135"/>
    </location>
</feature>
<dbReference type="Proteomes" id="UP000030710">
    <property type="component" value="Unassembled WGS sequence"/>
</dbReference>
<dbReference type="EMBL" id="KE356561">
    <property type="protein sequence ID" value="ERG96594.1"/>
    <property type="molecule type" value="Genomic_DNA"/>
</dbReference>
<proteinExistence type="predicted"/>
<sequence length="191" mass="19600">MAEFSRRSVILATAAATATGAGVTTAVSGLQGSIEGQADVQAEQALTVTEISVSGDQDASFTRTSDDNTEFQAAVELNNGDSFRFVATVENSAADALNVRIVIKAPDLIDIEVQSEGESDLEDGSSDLDPDDNGDTGDAVQTGEGTFVTKISGSSSGKTQEKIGIFAEVNDTANPGSFDISAAINPLSTDN</sequence>
<gene>
    <name evidence="2" type="ORF">J07HQW2_03074</name>
</gene>
<dbReference type="AlphaFoldDB" id="U1N177"/>
<name>U1N177_9EURY</name>
<reference evidence="2" key="1">
    <citation type="journal article" date="2013" name="PLoS ONE">
        <title>Assembly-driven community genomics of a hypersaline microbial ecosystem.</title>
        <authorList>
            <person name="Podell S."/>
            <person name="Ugalde J.A."/>
            <person name="Narasingarao P."/>
            <person name="Banfield J.F."/>
            <person name="Heidelberg K.B."/>
            <person name="Allen E.E."/>
        </authorList>
    </citation>
    <scope>NUCLEOTIDE SEQUENCE [LARGE SCALE GENOMIC DNA]</scope>
</reference>